<dbReference type="PROSITE" id="PS00108">
    <property type="entry name" value="PROTEIN_KINASE_ST"/>
    <property type="match status" value="1"/>
</dbReference>
<dbReference type="GO" id="GO:0004706">
    <property type="term" value="F:JUN kinase kinase kinase activity"/>
    <property type="evidence" value="ECO:0007669"/>
    <property type="project" value="TreeGrafter"/>
</dbReference>
<evidence type="ECO:0000259" key="1">
    <source>
        <dbReference type="PROSITE" id="PS50011"/>
    </source>
</evidence>
<dbReference type="PROSITE" id="PS50011">
    <property type="entry name" value="PROTEIN_KINASE_DOM"/>
    <property type="match status" value="1"/>
</dbReference>
<dbReference type="AlphaFoldDB" id="A0A8C9LE09"/>
<dbReference type="InterPro" id="IPR011009">
    <property type="entry name" value="Kinase-like_dom_sf"/>
</dbReference>
<dbReference type="SMART" id="SM00220">
    <property type="entry name" value="S_TKc"/>
    <property type="match status" value="1"/>
</dbReference>
<reference evidence="2" key="1">
    <citation type="submission" date="2025-08" db="UniProtKB">
        <authorList>
            <consortium name="Ensembl"/>
        </authorList>
    </citation>
    <scope>IDENTIFICATION</scope>
</reference>
<dbReference type="InterPro" id="IPR008271">
    <property type="entry name" value="Ser/Thr_kinase_AS"/>
</dbReference>
<dbReference type="Ensembl" id="ENSPSTT00000021303.1">
    <property type="protein sequence ID" value="ENSPSTP00000020313.1"/>
    <property type="gene ID" value="ENSPSTG00000014731.1"/>
</dbReference>
<dbReference type="Proteomes" id="UP000694428">
    <property type="component" value="Unplaced"/>
</dbReference>
<evidence type="ECO:0000313" key="2">
    <source>
        <dbReference type="Ensembl" id="ENSPSTP00000020313.1"/>
    </source>
</evidence>
<sequence>MGKLDCILETWMKCVMETEMLVCLNKTREAVWYLHVHILDRNHLLKEAEILHKARFSYILPILGICNEPDFLGIVTEYMANGSLNQLLHGKEMYPDIAWCLRYRILYEIALGVNYLHNMNPPLLHHDLKTQNILLDDEFHVKIADFGMSKWRVISMSQSRSETSLPEGGTIVYMPPEDYNPSQKTRASVKHDIYSTMSILTEVINPLQIMYSVSQGQRLDLSETSLSMDIPHRALVIRLIESGWAQNPDERPSFLSKFTLQNEYSS</sequence>
<protein>
    <recommendedName>
        <fullName evidence="1">Protein kinase domain-containing protein</fullName>
    </recommendedName>
</protein>
<feature type="domain" description="Protein kinase" evidence="1">
    <location>
        <begin position="1"/>
        <end position="265"/>
    </location>
</feature>
<accession>A0A8C9LE09</accession>
<dbReference type="PANTHER" id="PTHR44329:SF9">
    <property type="entry name" value="RECEPTOR-INTERACTING SERINE_THREONINE-PROTEIN KINASE 2"/>
    <property type="match status" value="1"/>
</dbReference>
<dbReference type="InterPro" id="IPR000719">
    <property type="entry name" value="Prot_kinase_dom"/>
</dbReference>
<dbReference type="GO" id="GO:0045087">
    <property type="term" value="P:innate immune response"/>
    <property type="evidence" value="ECO:0007669"/>
    <property type="project" value="TreeGrafter"/>
</dbReference>
<dbReference type="GO" id="GO:0005524">
    <property type="term" value="F:ATP binding"/>
    <property type="evidence" value="ECO:0007669"/>
    <property type="project" value="InterPro"/>
</dbReference>
<dbReference type="InterPro" id="IPR051681">
    <property type="entry name" value="Ser/Thr_Kinases-Pseudokinases"/>
</dbReference>
<dbReference type="Gene3D" id="1.10.510.10">
    <property type="entry name" value="Transferase(Phosphotransferase) domain 1"/>
    <property type="match status" value="1"/>
</dbReference>
<name>A0A8C9LE09_PAVCR</name>
<dbReference type="GO" id="GO:0043123">
    <property type="term" value="P:positive regulation of canonical NF-kappaB signal transduction"/>
    <property type="evidence" value="ECO:0007669"/>
    <property type="project" value="TreeGrafter"/>
</dbReference>
<dbReference type="InterPro" id="IPR001245">
    <property type="entry name" value="Ser-Thr/Tyr_kinase_cat_dom"/>
</dbReference>
<dbReference type="SUPFAM" id="SSF56112">
    <property type="entry name" value="Protein kinase-like (PK-like)"/>
    <property type="match status" value="1"/>
</dbReference>
<dbReference type="Pfam" id="PF07714">
    <property type="entry name" value="PK_Tyr_Ser-Thr"/>
    <property type="match status" value="1"/>
</dbReference>
<evidence type="ECO:0000313" key="3">
    <source>
        <dbReference type="Proteomes" id="UP000694428"/>
    </source>
</evidence>
<keyword evidence="3" id="KW-1185">Reference proteome</keyword>
<organism evidence="2 3">
    <name type="scientific">Pavo cristatus</name>
    <name type="common">Indian peafowl</name>
    <name type="synonym">Blue peafowl</name>
    <dbReference type="NCBI Taxonomy" id="9049"/>
    <lineage>
        <taxon>Eukaryota</taxon>
        <taxon>Metazoa</taxon>
        <taxon>Chordata</taxon>
        <taxon>Craniata</taxon>
        <taxon>Vertebrata</taxon>
        <taxon>Euteleostomi</taxon>
        <taxon>Archelosauria</taxon>
        <taxon>Archosauria</taxon>
        <taxon>Dinosauria</taxon>
        <taxon>Saurischia</taxon>
        <taxon>Theropoda</taxon>
        <taxon>Coelurosauria</taxon>
        <taxon>Aves</taxon>
        <taxon>Neognathae</taxon>
        <taxon>Galloanserae</taxon>
        <taxon>Galliformes</taxon>
        <taxon>Phasianidae</taxon>
        <taxon>Phasianinae</taxon>
        <taxon>Pavo</taxon>
    </lineage>
</organism>
<proteinExistence type="predicted"/>
<reference evidence="2" key="2">
    <citation type="submission" date="2025-09" db="UniProtKB">
        <authorList>
            <consortium name="Ensembl"/>
        </authorList>
    </citation>
    <scope>IDENTIFICATION</scope>
</reference>
<dbReference type="PANTHER" id="PTHR44329">
    <property type="entry name" value="SERINE/THREONINE-PROTEIN KINASE TNNI3K-RELATED"/>
    <property type="match status" value="1"/>
</dbReference>